<sequence>MQRAKQGTKLIYLLLEIFKQFLVNRKGNKSLEGKAKELNRRRVASTCGWRCQWVAVKVKNKRTLEGFELHVIEKGIDEERVTIIVTMTLSGLAQPQVLWDMVEVVVTIGELIFMP</sequence>
<name>A0AAN9XL38_PSOTE</name>
<dbReference type="Proteomes" id="UP001386955">
    <property type="component" value="Unassembled WGS sequence"/>
</dbReference>
<gene>
    <name evidence="1" type="ORF">VNO78_16969</name>
</gene>
<organism evidence="1 2">
    <name type="scientific">Psophocarpus tetragonolobus</name>
    <name type="common">Winged bean</name>
    <name type="synonym">Dolichos tetragonolobus</name>
    <dbReference type="NCBI Taxonomy" id="3891"/>
    <lineage>
        <taxon>Eukaryota</taxon>
        <taxon>Viridiplantae</taxon>
        <taxon>Streptophyta</taxon>
        <taxon>Embryophyta</taxon>
        <taxon>Tracheophyta</taxon>
        <taxon>Spermatophyta</taxon>
        <taxon>Magnoliopsida</taxon>
        <taxon>eudicotyledons</taxon>
        <taxon>Gunneridae</taxon>
        <taxon>Pentapetalae</taxon>
        <taxon>rosids</taxon>
        <taxon>fabids</taxon>
        <taxon>Fabales</taxon>
        <taxon>Fabaceae</taxon>
        <taxon>Papilionoideae</taxon>
        <taxon>50 kb inversion clade</taxon>
        <taxon>NPAAA clade</taxon>
        <taxon>indigoferoid/millettioid clade</taxon>
        <taxon>Phaseoleae</taxon>
        <taxon>Psophocarpus</taxon>
    </lineage>
</organism>
<keyword evidence="2" id="KW-1185">Reference proteome</keyword>
<evidence type="ECO:0000313" key="2">
    <source>
        <dbReference type="Proteomes" id="UP001386955"/>
    </source>
</evidence>
<dbReference type="AlphaFoldDB" id="A0AAN9XL38"/>
<reference evidence="1 2" key="1">
    <citation type="submission" date="2024-01" db="EMBL/GenBank/DDBJ databases">
        <title>The genomes of 5 underutilized Papilionoideae crops provide insights into root nodulation and disease resistanc.</title>
        <authorList>
            <person name="Jiang F."/>
        </authorList>
    </citation>
    <scope>NUCLEOTIDE SEQUENCE [LARGE SCALE GENOMIC DNA]</scope>
    <source>
        <strain evidence="1">DUOXIRENSHENG_FW03</strain>
        <tissue evidence="1">Leaves</tissue>
    </source>
</reference>
<proteinExistence type="predicted"/>
<accession>A0AAN9XL38</accession>
<evidence type="ECO:0000313" key="1">
    <source>
        <dbReference type="EMBL" id="KAK7396161.1"/>
    </source>
</evidence>
<comment type="caution">
    <text evidence="1">The sequence shown here is derived from an EMBL/GenBank/DDBJ whole genome shotgun (WGS) entry which is preliminary data.</text>
</comment>
<dbReference type="EMBL" id="JAYMYS010000004">
    <property type="protein sequence ID" value="KAK7396161.1"/>
    <property type="molecule type" value="Genomic_DNA"/>
</dbReference>
<protein>
    <submittedName>
        <fullName evidence="1">Uncharacterized protein</fullName>
    </submittedName>
</protein>